<dbReference type="Proteomes" id="UP000276133">
    <property type="component" value="Unassembled WGS sequence"/>
</dbReference>
<comment type="caution">
    <text evidence="1">The sequence shown here is derived from an EMBL/GenBank/DDBJ whole genome shotgun (WGS) entry which is preliminary data.</text>
</comment>
<proteinExistence type="predicted"/>
<gene>
    <name evidence="1" type="ORF">BpHYR1_005222</name>
</gene>
<dbReference type="EMBL" id="REGN01003441">
    <property type="protein sequence ID" value="RNA22480.1"/>
    <property type="molecule type" value="Genomic_DNA"/>
</dbReference>
<evidence type="ECO:0000313" key="2">
    <source>
        <dbReference type="Proteomes" id="UP000276133"/>
    </source>
</evidence>
<sequence>MINSAMKWSCNASNRVYPFGTVLAGRSKYRLCLNHFFEHDWNLNSKLNKTPIAFYKLKFFLNQNEYLSFRYSLLFVSIF</sequence>
<evidence type="ECO:0000313" key="1">
    <source>
        <dbReference type="EMBL" id="RNA22480.1"/>
    </source>
</evidence>
<reference evidence="1 2" key="1">
    <citation type="journal article" date="2018" name="Sci. Rep.">
        <title>Genomic signatures of local adaptation to the degree of environmental predictability in rotifers.</title>
        <authorList>
            <person name="Franch-Gras L."/>
            <person name="Hahn C."/>
            <person name="Garcia-Roger E.M."/>
            <person name="Carmona M.J."/>
            <person name="Serra M."/>
            <person name="Gomez A."/>
        </authorList>
    </citation>
    <scope>NUCLEOTIDE SEQUENCE [LARGE SCALE GENOMIC DNA]</scope>
    <source>
        <strain evidence="1">HYR1</strain>
    </source>
</reference>
<keyword evidence="2" id="KW-1185">Reference proteome</keyword>
<accession>A0A3M7RG35</accession>
<dbReference type="AlphaFoldDB" id="A0A3M7RG35"/>
<name>A0A3M7RG35_BRAPC</name>
<protein>
    <submittedName>
        <fullName evidence="1">Uncharacterized protein</fullName>
    </submittedName>
</protein>
<organism evidence="1 2">
    <name type="scientific">Brachionus plicatilis</name>
    <name type="common">Marine rotifer</name>
    <name type="synonym">Brachionus muelleri</name>
    <dbReference type="NCBI Taxonomy" id="10195"/>
    <lineage>
        <taxon>Eukaryota</taxon>
        <taxon>Metazoa</taxon>
        <taxon>Spiralia</taxon>
        <taxon>Gnathifera</taxon>
        <taxon>Rotifera</taxon>
        <taxon>Eurotatoria</taxon>
        <taxon>Monogononta</taxon>
        <taxon>Pseudotrocha</taxon>
        <taxon>Ploima</taxon>
        <taxon>Brachionidae</taxon>
        <taxon>Brachionus</taxon>
    </lineage>
</organism>